<organism evidence="1">
    <name type="scientific">Cladocopium goreaui</name>
    <dbReference type="NCBI Taxonomy" id="2562237"/>
    <lineage>
        <taxon>Eukaryota</taxon>
        <taxon>Sar</taxon>
        <taxon>Alveolata</taxon>
        <taxon>Dinophyceae</taxon>
        <taxon>Suessiales</taxon>
        <taxon>Symbiodiniaceae</taxon>
        <taxon>Cladocopium</taxon>
    </lineage>
</organism>
<evidence type="ECO:0000313" key="4">
    <source>
        <dbReference type="Proteomes" id="UP001152797"/>
    </source>
</evidence>
<name>A0A9P1FY62_9DINO</name>
<dbReference type="EMBL" id="CAMXCT010001491">
    <property type="protein sequence ID" value="CAI3990577.1"/>
    <property type="molecule type" value="Genomic_DNA"/>
</dbReference>
<dbReference type="InterPro" id="IPR011990">
    <property type="entry name" value="TPR-like_helical_dom_sf"/>
</dbReference>
<reference evidence="1" key="1">
    <citation type="submission" date="2022-10" db="EMBL/GenBank/DDBJ databases">
        <authorList>
            <person name="Chen Y."/>
            <person name="Dougan E. K."/>
            <person name="Chan C."/>
            <person name="Rhodes N."/>
            <person name="Thang M."/>
        </authorList>
    </citation>
    <scope>NUCLEOTIDE SEQUENCE</scope>
</reference>
<keyword evidence="4" id="KW-1185">Reference proteome</keyword>
<dbReference type="AlphaFoldDB" id="A0A9P1FY62"/>
<evidence type="ECO:0000313" key="2">
    <source>
        <dbReference type="EMBL" id="CAL1143952.1"/>
    </source>
</evidence>
<comment type="caution">
    <text evidence="1">The sequence shown here is derived from an EMBL/GenBank/DDBJ whole genome shotgun (WGS) entry which is preliminary data.</text>
</comment>
<protein>
    <submittedName>
        <fullName evidence="3">Peptidyl-prolyl cis-trans isomerase D</fullName>
    </submittedName>
</protein>
<evidence type="ECO:0000313" key="1">
    <source>
        <dbReference type="EMBL" id="CAI3990577.1"/>
    </source>
</evidence>
<sequence length="195" mass="21663">MSSMSVAPCHLPWPAKSIDHAVSSAMRLCWQKPQALRLEACGHQSTWEVSPCRPTAAESSNVLLFCFGGHQGLRCSSRAGHNVKALYRRAESRIRPVKSTAYDHDLAIKELAQENRPDPSNQTVEHLLVRLRSERSVQREKDVKTFTGMFDRGQIYDKVLQEAKAAAASSKGGSLISSGVPCAAARHIEIRRWIE</sequence>
<dbReference type="EMBL" id="CAMXCT020001491">
    <property type="protein sequence ID" value="CAL1143952.1"/>
    <property type="molecule type" value="Genomic_DNA"/>
</dbReference>
<dbReference type="Gene3D" id="1.25.40.10">
    <property type="entry name" value="Tetratricopeptide repeat domain"/>
    <property type="match status" value="1"/>
</dbReference>
<dbReference type="OrthoDB" id="298012at2759"/>
<keyword evidence="3" id="KW-0413">Isomerase</keyword>
<dbReference type="Proteomes" id="UP001152797">
    <property type="component" value="Unassembled WGS sequence"/>
</dbReference>
<gene>
    <name evidence="1" type="ORF">C1SCF055_LOCUS17555</name>
</gene>
<dbReference type="EMBL" id="CAMXCT030001491">
    <property type="protein sequence ID" value="CAL4777889.1"/>
    <property type="molecule type" value="Genomic_DNA"/>
</dbReference>
<accession>A0A9P1FY62</accession>
<reference evidence="2" key="2">
    <citation type="submission" date="2024-04" db="EMBL/GenBank/DDBJ databases">
        <authorList>
            <person name="Chen Y."/>
            <person name="Shah S."/>
            <person name="Dougan E. K."/>
            <person name="Thang M."/>
            <person name="Chan C."/>
        </authorList>
    </citation>
    <scope>NUCLEOTIDE SEQUENCE [LARGE SCALE GENOMIC DNA]</scope>
</reference>
<dbReference type="GO" id="GO:0016853">
    <property type="term" value="F:isomerase activity"/>
    <property type="evidence" value="ECO:0007669"/>
    <property type="project" value="UniProtKB-KW"/>
</dbReference>
<proteinExistence type="predicted"/>
<evidence type="ECO:0000313" key="3">
    <source>
        <dbReference type="EMBL" id="CAL4777889.1"/>
    </source>
</evidence>